<dbReference type="Pfam" id="PF00575">
    <property type="entry name" value="S1"/>
    <property type="match status" value="4"/>
</dbReference>
<protein>
    <submittedName>
        <fullName evidence="6">30S ribosomal protein S1</fullName>
    </submittedName>
</protein>
<evidence type="ECO:0000256" key="3">
    <source>
        <dbReference type="ARBA" id="ARBA00023274"/>
    </source>
</evidence>
<dbReference type="EMBL" id="JXSU01000007">
    <property type="protein sequence ID" value="KIS23147.1"/>
    <property type="molecule type" value="Genomic_DNA"/>
</dbReference>
<evidence type="ECO:0000256" key="2">
    <source>
        <dbReference type="ARBA" id="ARBA00022980"/>
    </source>
</evidence>
<dbReference type="Gene3D" id="2.40.50.140">
    <property type="entry name" value="Nucleic acid-binding proteins"/>
    <property type="match status" value="4"/>
</dbReference>
<dbReference type="PANTHER" id="PTHR10724:SF7">
    <property type="entry name" value="SMALL RIBOSOMAL SUBUNIT PROTEIN BS1C"/>
    <property type="match status" value="1"/>
</dbReference>
<dbReference type="InterPro" id="IPR035104">
    <property type="entry name" value="Ribosomal_protein_S1-like"/>
</dbReference>
<name>A0A0D1BTQ6_CLOBO</name>
<keyword evidence="3" id="KW-0687">Ribonucleoprotein</keyword>
<dbReference type="AlphaFoldDB" id="A0A0D1BTQ6"/>
<dbReference type="PANTHER" id="PTHR10724">
    <property type="entry name" value="30S RIBOSOMAL PROTEIN S1"/>
    <property type="match status" value="1"/>
</dbReference>
<dbReference type="GO" id="GO:0006412">
    <property type="term" value="P:translation"/>
    <property type="evidence" value="ECO:0007669"/>
    <property type="project" value="TreeGrafter"/>
</dbReference>
<evidence type="ECO:0000259" key="5">
    <source>
        <dbReference type="PROSITE" id="PS50126"/>
    </source>
</evidence>
<dbReference type="HOGENOM" id="CLU_015805_4_5_9"/>
<feature type="domain" description="S1 motif" evidence="5">
    <location>
        <begin position="111"/>
        <end position="177"/>
    </location>
</feature>
<feature type="domain" description="S1 motif" evidence="5">
    <location>
        <begin position="24"/>
        <end position="93"/>
    </location>
</feature>
<gene>
    <name evidence="6" type="ORF">N495_05960</name>
</gene>
<dbReference type="FunFam" id="2.40.50.140:FF:000103">
    <property type="entry name" value="protein RRP5 homolog"/>
    <property type="match status" value="1"/>
</dbReference>
<dbReference type="PROSITE" id="PS50126">
    <property type="entry name" value="S1"/>
    <property type="match status" value="4"/>
</dbReference>
<accession>A0A0D1BTQ6</accession>
<evidence type="ECO:0000256" key="4">
    <source>
        <dbReference type="ARBA" id="ARBA00025604"/>
    </source>
</evidence>
<comment type="similarity">
    <text evidence="1">Belongs to the bacterial ribosomal protein bS1 family.</text>
</comment>
<dbReference type="GO" id="GO:0005840">
    <property type="term" value="C:ribosome"/>
    <property type="evidence" value="ECO:0007669"/>
    <property type="project" value="UniProtKB-KW"/>
</dbReference>
<dbReference type="CDD" id="cd04465">
    <property type="entry name" value="S1_RPS1_repeat_ec2_hs2"/>
    <property type="match status" value="1"/>
</dbReference>
<dbReference type="FunFam" id="2.40.50.140:FF:000039">
    <property type="entry name" value="30S ribosomal protein S1"/>
    <property type="match status" value="1"/>
</dbReference>
<dbReference type="CDD" id="cd05688">
    <property type="entry name" value="S1_RPS1_repeat_ec3"/>
    <property type="match status" value="1"/>
</dbReference>
<dbReference type="GO" id="GO:0003735">
    <property type="term" value="F:structural constituent of ribosome"/>
    <property type="evidence" value="ECO:0007669"/>
    <property type="project" value="TreeGrafter"/>
</dbReference>
<dbReference type="GO" id="GO:1990904">
    <property type="term" value="C:ribonucleoprotein complex"/>
    <property type="evidence" value="ECO:0007669"/>
    <property type="project" value="UniProtKB-KW"/>
</dbReference>
<dbReference type="RefSeq" id="WP_043031740.1">
    <property type="nucleotide sequence ID" value="NZ_JXSU01000007.1"/>
</dbReference>
<keyword evidence="2 6" id="KW-0689">Ribosomal protein</keyword>
<dbReference type="GO" id="GO:0003729">
    <property type="term" value="F:mRNA binding"/>
    <property type="evidence" value="ECO:0007669"/>
    <property type="project" value="TreeGrafter"/>
</dbReference>
<dbReference type="NCBIfam" id="NF005208">
    <property type="entry name" value="PRK06676.1"/>
    <property type="match status" value="1"/>
</dbReference>
<dbReference type="SMART" id="SM00316">
    <property type="entry name" value="S1"/>
    <property type="match status" value="4"/>
</dbReference>
<proteinExistence type="inferred from homology"/>
<dbReference type="CDD" id="cd05687">
    <property type="entry name" value="S1_RPS1_repeat_ec1_hs1"/>
    <property type="match status" value="1"/>
</dbReference>
<organism evidence="6 7">
    <name type="scientific">Clostridium botulinum B2 450</name>
    <dbReference type="NCBI Taxonomy" id="1379739"/>
    <lineage>
        <taxon>Bacteria</taxon>
        <taxon>Bacillati</taxon>
        <taxon>Bacillota</taxon>
        <taxon>Clostridia</taxon>
        <taxon>Eubacteriales</taxon>
        <taxon>Clostridiaceae</taxon>
        <taxon>Clostridium</taxon>
    </lineage>
</organism>
<dbReference type="InterPro" id="IPR012340">
    <property type="entry name" value="NA-bd_OB-fold"/>
</dbReference>
<dbReference type="InterPro" id="IPR003029">
    <property type="entry name" value="S1_domain"/>
</dbReference>
<sequence>MSEEITMKDMMEEINSSMKRIHKGELLKGKVISVSDKEAVLNIGYISDGILPKKEVVDNEDVNLKDIISKDDIISICVLEVNDGEGNVLLSKKKAEIIEAWSNLEKAFKKEEILEIKIEEIIKGGAIGHIESIRVFVPASQIDNKYVKDLNVFKDETVKGRLIELDKQKGKVVLSSRIVKEEEDAKRKEELWNSLEKGQKIDGVVRRLEKFGAFVDIGGMDGLVHNSQLSWGRVNHPSEVVSIGDKVEVYVLDFDKDTKKIALSLKDVKNDPWNTAKDKYAVGSVVEGTVIKLLNFGAFVEVEKGIEGLVHISEITDENIAKPSENLNIGDRVKVKVLELNSDEKRMSLSIKEAIDKPKEDFSKYDDSREDDVTLGDLFGDKFKDLF</sequence>
<dbReference type="PATRIC" id="fig|1379739.3.peg.1521"/>
<evidence type="ECO:0000313" key="6">
    <source>
        <dbReference type="EMBL" id="KIS23147.1"/>
    </source>
</evidence>
<dbReference type="OrthoDB" id="9804077at2"/>
<dbReference type="Proteomes" id="UP000032250">
    <property type="component" value="Unassembled WGS sequence"/>
</dbReference>
<dbReference type="InterPro" id="IPR050437">
    <property type="entry name" value="Ribos_protein_bS1-like"/>
</dbReference>
<feature type="domain" description="S1 motif" evidence="5">
    <location>
        <begin position="198"/>
        <end position="266"/>
    </location>
</feature>
<comment type="caution">
    <text evidence="6">The sequence shown here is derived from an EMBL/GenBank/DDBJ whole genome shotgun (WGS) entry which is preliminary data.</text>
</comment>
<reference evidence="6 7" key="1">
    <citation type="submission" date="2014-06" db="EMBL/GenBank/DDBJ databases">
        <title>Genome characterization of distinct group I Clostridium botulinum lineages.</title>
        <authorList>
            <person name="Giordani F."/>
            <person name="Anselmo A."/>
            <person name="Fillo S."/>
            <person name="Palozzi A.M."/>
            <person name="Fortunato A."/>
            <person name="Gentile B."/>
            <person name="Ciammaruconi A."/>
            <person name="Anniballi F."/>
            <person name="De Medici D."/>
            <person name="Lista F."/>
        </authorList>
    </citation>
    <scope>NUCLEOTIDE SEQUENCE [LARGE SCALE GENOMIC DNA]</scope>
    <source>
        <strain evidence="6 7">B2 450</strain>
    </source>
</reference>
<dbReference type="SUPFAM" id="SSF50249">
    <property type="entry name" value="Nucleic acid-binding proteins"/>
    <property type="match status" value="4"/>
</dbReference>
<evidence type="ECO:0000313" key="7">
    <source>
        <dbReference type="Proteomes" id="UP000032250"/>
    </source>
</evidence>
<comment type="function">
    <text evidence="4">Binds mRNA; thus facilitating recognition of the initiation point. It is needed to translate mRNA with a short Shine-Dalgarno (SD) purine-rich sequence.</text>
</comment>
<dbReference type="PRINTS" id="PR00681">
    <property type="entry name" value="RIBOSOMALS1"/>
</dbReference>
<evidence type="ECO:0000256" key="1">
    <source>
        <dbReference type="ARBA" id="ARBA00006767"/>
    </source>
</evidence>
<feature type="domain" description="S1 motif" evidence="5">
    <location>
        <begin position="283"/>
        <end position="352"/>
    </location>
</feature>